<evidence type="ECO:0000313" key="1">
    <source>
        <dbReference type="EMBL" id="KRR14543.1"/>
    </source>
</evidence>
<accession>A0A0R3M8Y9</accession>
<gene>
    <name evidence="1" type="ORF">CP49_25870</name>
</gene>
<organism evidence="1 2">
    <name type="scientific">Bradyrhizobium valentinum</name>
    <dbReference type="NCBI Taxonomy" id="1518501"/>
    <lineage>
        <taxon>Bacteria</taxon>
        <taxon>Pseudomonadati</taxon>
        <taxon>Pseudomonadota</taxon>
        <taxon>Alphaproteobacteria</taxon>
        <taxon>Hyphomicrobiales</taxon>
        <taxon>Nitrobacteraceae</taxon>
        <taxon>Bradyrhizobium</taxon>
    </lineage>
</organism>
<dbReference type="Pfam" id="PF18728">
    <property type="entry name" value="HEPN_AbiV"/>
    <property type="match status" value="1"/>
</dbReference>
<sequence length="194" mass="21409">MVDNKKQLSLILGNATRLLDDARLLVDHRRYASAFALALLGVEEIGKVLLKSWEAERPLARSKERHSAHIQKQAAVATLLNGAFLARMFPDGVNWKTIDFDAVTKTFNDSDEGQLLVLIREGHLDRRKQNALYQDDDQITAVEDEFAEMQLGGILKIASDAQAALASPFNRAAGRAFYESTVLGVSVSDRLNSG</sequence>
<dbReference type="NCBIfam" id="TIGR04498">
    <property type="entry name" value="AbiV_defense"/>
    <property type="match status" value="1"/>
</dbReference>
<protein>
    <recommendedName>
        <fullName evidence="3">AbiV family abortive infection protein</fullName>
    </recommendedName>
</protein>
<evidence type="ECO:0000313" key="2">
    <source>
        <dbReference type="Proteomes" id="UP000051913"/>
    </source>
</evidence>
<dbReference type="InterPro" id="IPR030987">
    <property type="entry name" value="AbiV"/>
</dbReference>
<keyword evidence="2" id="KW-1185">Reference proteome</keyword>
<dbReference type="AlphaFoldDB" id="A0A0R3M8Y9"/>
<proteinExistence type="predicted"/>
<dbReference type="EMBL" id="LLXX01000006">
    <property type="protein sequence ID" value="KRR14543.1"/>
    <property type="molecule type" value="Genomic_DNA"/>
</dbReference>
<name>A0A0R3M8Y9_9BRAD</name>
<comment type="caution">
    <text evidence="1">The sequence shown here is derived from an EMBL/GenBank/DDBJ whole genome shotgun (WGS) entry which is preliminary data.</text>
</comment>
<dbReference type="Proteomes" id="UP000051913">
    <property type="component" value="Unassembled WGS sequence"/>
</dbReference>
<reference evidence="1 2" key="1">
    <citation type="submission" date="2014-03" db="EMBL/GenBank/DDBJ databases">
        <title>Bradyrhizobium valentinum sp. nov., isolated from effective nodules of Lupinus mariae-josephae, a lupine endemic of basic-lime soils in Eastern Spain.</title>
        <authorList>
            <person name="Duran D."/>
            <person name="Rey L."/>
            <person name="Navarro A."/>
            <person name="Busquets A."/>
            <person name="Imperial J."/>
            <person name="Ruiz-Argueso T."/>
        </authorList>
    </citation>
    <scope>NUCLEOTIDE SEQUENCE [LARGE SCALE GENOMIC DNA]</scope>
    <source>
        <strain evidence="1 2">LmjM3</strain>
    </source>
</reference>
<evidence type="ECO:0008006" key="3">
    <source>
        <dbReference type="Google" id="ProtNLM"/>
    </source>
</evidence>
<dbReference type="RefSeq" id="WP_057848409.1">
    <property type="nucleotide sequence ID" value="NZ_LLXX01000006.1"/>
</dbReference>